<accession>K9FXF0</accession>
<sequence length="55" mass="6167">MTLNSSPDMEESNFLERNPVIQFARRGLSFLIFGVAIAVVACEAPPLRHYKNTSQ</sequence>
<keyword evidence="3" id="KW-1185">Reference proteome</keyword>
<feature type="transmembrane region" description="Helical" evidence="1">
    <location>
        <begin position="20"/>
        <end position="42"/>
    </location>
</feature>
<dbReference type="HOGENOM" id="CLU_3033091_0_0_1"/>
<keyword evidence="1" id="KW-0472">Membrane</keyword>
<dbReference type="AlphaFoldDB" id="K9FXF0"/>
<dbReference type="EMBL" id="AKCT01000154">
    <property type="protein sequence ID" value="EKV13784.1"/>
    <property type="molecule type" value="Genomic_DNA"/>
</dbReference>
<organism evidence="2 3">
    <name type="scientific">Penicillium digitatum (strain PHI26 / CECT 20796)</name>
    <name type="common">Green mold</name>
    <dbReference type="NCBI Taxonomy" id="1170229"/>
    <lineage>
        <taxon>Eukaryota</taxon>
        <taxon>Fungi</taxon>
        <taxon>Dikarya</taxon>
        <taxon>Ascomycota</taxon>
        <taxon>Pezizomycotina</taxon>
        <taxon>Eurotiomycetes</taxon>
        <taxon>Eurotiomycetidae</taxon>
        <taxon>Eurotiales</taxon>
        <taxon>Aspergillaceae</taxon>
        <taxon>Penicillium</taxon>
    </lineage>
</organism>
<evidence type="ECO:0000313" key="3">
    <source>
        <dbReference type="Proteomes" id="UP000009882"/>
    </source>
</evidence>
<dbReference type="Proteomes" id="UP000009882">
    <property type="component" value="Unassembled WGS sequence"/>
</dbReference>
<keyword evidence="1" id="KW-0812">Transmembrane</keyword>
<name>K9FXF0_PEND2</name>
<protein>
    <submittedName>
        <fullName evidence="2">Uncharacterized protein</fullName>
    </submittedName>
</protein>
<keyword evidence="1" id="KW-1133">Transmembrane helix</keyword>
<evidence type="ECO:0000313" key="2">
    <source>
        <dbReference type="EMBL" id="EKV13784.1"/>
    </source>
</evidence>
<reference evidence="3" key="1">
    <citation type="journal article" date="2012" name="BMC Genomics">
        <title>Genome sequence of the necrotrophic fungus Penicillium digitatum, the main postharvest pathogen of citrus.</title>
        <authorList>
            <person name="Marcet-Houben M."/>
            <person name="Ballester A.-R."/>
            <person name="de la Fuente B."/>
            <person name="Harries E."/>
            <person name="Marcos J.F."/>
            <person name="Gonzalez-Candelas L."/>
            <person name="Gabaldon T."/>
        </authorList>
    </citation>
    <scope>NUCLEOTIDE SEQUENCE [LARGE SCALE GENOMIC DNA]</scope>
    <source>
        <strain evidence="3">PHI26 / CECT 20796</strain>
    </source>
</reference>
<proteinExistence type="predicted"/>
<dbReference type="InParanoid" id="K9FXF0"/>
<comment type="caution">
    <text evidence="2">The sequence shown here is derived from an EMBL/GenBank/DDBJ whole genome shotgun (WGS) entry which is preliminary data.</text>
</comment>
<dbReference type="OrthoDB" id="3890746at2759"/>
<evidence type="ECO:0000256" key="1">
    <source>
        <dbReference type="SAM" id="Phobius"/>
    </source>
</evidence>
<gene>
    <name evidence="2" type="ORF">PDIG_36200</name>
</gene>